<dbReference type="OMA" id="PAKYWDI"/>
<dbReference type="AlphaFoldDB" id="A0A139AV47"/>
<feature type="region of interest" description="Disordered" evidence="5">
    <location>
        <begin position="53"/>
        <end position="74"/>
    </location>
</feature>
<comment type="similarity">
    <text evidence="1 4">Belongs to the methyltransferase superfamily. METL family.</text>
</comment>
<evidence type="ECO:0000256" key="4">
    <source>
        <dbReference type="PIRNR" id="PIRNR037755"/>
    </source>
</evidence>
<accession>A0A139AV47</accession>
<dbReference type="Pfam" id="PF13489">
    <property type="entry name" value="Methyltransf_23"/>
    <property type="match status" value="1"/>
</dbReference>
<evidence type="ECO:0000256" key="3">
    <source>
        <dbReference type="ARBA" id="ARBA00022679"/>
    </source>
</evidence>
<name>A0A139AV47_GONPJ</name>
<dbReference type="SUPFAM" id="SSF53335">
    <property type="entry name" value="S-adenosyl-L-methionine-dependent methyltransferases"/>
    <property type="match status" value="1"/>
</dbReference>
<dbReference type="STRING" id="1344416.A0A139AV47"/>
<dbReference type="InterPro" id="IPR029063">
    <property type="entry name" value="SAM-dependent_MTases_sf"/>
</dbReference>
<gene>
    <name evidence="6" type="ORF">M427DRAFT_52169</name>
</gene>
<dbReference type="GO" id="GO:0052735">
    <property type="term" value="F:tRNA (cytidine-3-)-methyltransferase activity"/>
    <property type="evidence" value="ECO:0007669"/>
    <property type="project" value="EnsemblFungi"/>
</dbReference>
<evidence type="ECO:0000313" key="7">
    <source>
        <dbReference type="Proteomes" id="UP000070544"/>
    </source>
</evidence>
<dbReference type="OrthoDB" id="417697at2759"/>
<dbReference type="PANTHER" id="PTHR22809:SF11">
    <property type="entry name" value="TRNA N(3)-METHYLCYTIDINE METHYLTRANSFERASE METTL2"/>
    <property type="match status" value="1"/>
</dbReference>
<evidence type="ECO:0000256" key="5">
    <source>
        <dbReference type="SAM" id="MobiDB-lite"/>
    </source>
</evidence>
<dbReference type="EMBL" id="KQ965735">
    <property type="protein sequence ID" value="KXS20574.1"/>
    <property type="molecule type" value="Genomic_DNA"/>
</dbReference>
<dbReference type="Gene3D" id="3.40.50.150">
    <property type="entry name" value="Vaccinia Virus protein VP39"/>
    <property type="match status" value="1"/>
</dbReference>
<comment type="function">
    <text evidence="4">S-adenosyl-L-methionine-dependent methyltransferase.</text>
</comment>
<dbReference type="PIRSF" id="PIRSF037755">
    <property type="entry name" value="Mettl2_prd"/>
    <property type="match status" value="1"/>
</dbReference>
<protein>
    <recommendedName>
        <fullName evidence="4">tRNA N(3)-methylcytidine methyltransferase</fullName>
        <ecNumber evidence="4">2.1.1.-</ecNumber>
    </recommendedName>
</protein>
<organism evidence="6 7">
    <name type="scientific">Gonapodya prolifera (strain JEL478)</name>
    <name type="common">Monoblepharis prolifera</name>
    <dbReference type="NCBI Taxonomy" id="1344416"/>
    <lineage>
        <taxon>Eukaryota</taxon>
        <taxon>Fungi</taxon>
        <taxon>Fungi incertae sedis</taxon>
        <taxon>Chytridiomycota</taxon>
        <taxon>Chytridiomycota incertae sedis</taxon>
        <taxon>Monoblepharidomycetes</taxon>
        <taxon>Monoblepharidales</taxon>
        <taxon>Gonapodyaceae</taxon>
        <taxon>Gonapodya</taxon>
    </lineage>
</organism>
<feature type="compositionally biased region" description="Basic and acidic residues" evidence="5">
    <location>
        <begin position="53"/>
        <end position="65"/>
    </location>
</feature>
<dbReference type="GO" id="GO:0106217">
    <property type="term" value="P:tRNA C3-cytosine methylation"/>
    <property type="evidence" value="ECO:0007669"/>
    <property type="project" value="EnsemblFungi"/>
</dbReference>
<keyword evidence="7" id="KW-1185">Reference proteome</keyword>
<dbReference type="CDD" id="cd02440">
    <property type="entry name" value="AdoMet_MTases"/>
    <property type="match status" value="1"/>
</dbReference>
<dbReference type="InterPro" id="IPR026113">
    <property type="entry name" value="METTL2/6/8-like"/>
</dbReference>
<evidence type="ECO:0000256" key="2">
    <source>
        <dbReference type="ARBA" id="ARBA00022603"/>
    </source>
</evidence>
<keyword evidence="3 4" id="KW-0808">Transferase</keyword>
<evidence type="ECO:0000313" key="6">
    <source>
        <dbReference type="EMBL" id="KXS20574.1"/>
    </source>
</evidence>
<dbReference type="EC" id="2.1.1.-" evidence="4"/>
<keyword evidence="2 4" id="KW-0489">Methyltransferase</keyword>
<sequence length="385" mass="44152">MTSRKLFSSTDPDHKFGTRILQDQSRVFEHNAWDHAEWNPEQEKVAKKIVEGQVKEREKRGPRDENEPELQEPSLPWDAFYSRNENKFFKDRHWLSVEFPELTSLRNARRRVRETPTSPSSDVAETDLDVRHWPLRFQREFERQKRVRVTSESDGVDGELAVGGSEDVYDPVFRVLECGCGTGSTIFPLLDEWAQADEPLPGEENGNDELSDSVLNPPPTIFVNGCDFAETAVELVKGNPAYSTASCNAFVYDLTSDDPMALEPNSIDVITCIFVLSALDPVKWERAASNIARVLRPGGILLFRDYARYDLTQLRFKGNRLLKESLYTRGDGTMVYFFDEAELSTLFPPSVFTIEKSGVDRRLIVNRGRQVKMYRCWLQAKIRKL</sequence>
<dbReference type="PANTHER" id="PTHR22809">
    <property type="entry name" value="METHYLTRANSFERASE-RELATED"/>
    <property type="match status" value="1"/>
</dbReference>
<proteinExistence type="inferred from homology"/>
<evidence type="ECO:0000256" key="1">
    <source>
        <dbReference type="ARBA" id="ARBA00009725"/>
    </source>
</evidence>
<dbReference type="Proteomes" id="UP000070544">
    <property type="component" value="Unassembled WGS sequence"/>
</dbReference>
<reference evidence="6 7" key="1">
    <citation type="journal article" date="2015" name="Genome Biol. Evol.">
        <title>Phylogenomic analyses indicate that early fungi evolved digesting cell walls of algal ancestors of land plants.</title>
        <authorList>
            <person name="Chang Y."/>
            <person name="Wang S."/>
            <person name="Sekimoto S."/>
            <person name="Aerts A.L."/>
            <person name="Choi C."/>
            <person name="Clum A."/>
            <person name="LaButti K.M."/>
            <person name="Lindquist E.A."/>
            <person name="Yee Ngan C."/>
            <person name="Ohm R.A."/>
            <person name="Salamov A.A."/>
            <person name="Grigoriev I.V."/>
            <person name="Spatafora J.W."/>
            <person name="Berbee M.L."/>
        </authorList>
    </citation>
    <scope>NUCLEOTIDE SEQUENCE [LARGE SCALE GENOMIC DNA]</scope>
    <source>
        <strain evidence="6 7">JEL478</strain>
    </source>
</reference>